<comment type="caution">
    <text evidence="1">The sequence shown here is derived from an EMBL/GenBank/DDBJ whole genome shotgun (WGS) entry which is preliminary data.</text>
</comment>
<evidence type="ECO:0000313" key="2">
    <source>
        <dbReference type="Proteomes" id="UP001558850"/>
    </source>
</evidence>
<reference evidence="1" key="1">
    <citation type="submission" date="2024-07" db="EMBL/GenBank/DDBJ databases">
        <title>A survey of Mimosa microsymbionts across Brazilian biomes reveals a high diversity of Paraburkholderia nodulating endemic species, but also that Cupriavidus is common as a symbiont of widespread species.</title>
        <authorList>
            <person name="Rouws L."/>
            <person name="Barauna A."/>
            <person name="Beukes C."/>
            <person name="Rouws J.R.C."/>
            <person name="De Faria S.M."/>
            <person name="Gross E."/>
            <person name="Bueno Dos Reis Junior F."/>
            <person name="Simon M.F."/>
            <person name="Maluk M."/>
            <person name="Odee D.W."/>
            <person name="Kenicer G."/>
            <person name="Young J.P.W."/>
            <person name="Reis V.M."/>
            <person name="Zilli J."/>
            <person name="James E.K."/>
        </authorList>
    </citation>
    <scope>NUCLEOTIDE SEQUENCE</scope>
    <source>
        <strain evidence="1">EG181B</strain>
    </source>
</reference>
<proteinExistence type="predicted"/>
<name>A0ACC6U3N1_9BURK</name>
<protein>
    <submittedName>
        <fullName evidence="1">2,3-diphosphoglycerate-dependent phosphoglycerate mutase</fullName>
    </submittedName>
</protein>
<sequence>MADCATLVVLRHAQSEWNRTNRFTGWMDVPLSAYGVEQATHIGEQMRALSLRFDLAVTSVLSRAGHTLDLILGRCGAPWRPVVRSWRLNDRHYGALTGMDKEAAADSYGAARVRAWRRGFAEAPPPLDAARQQAIVAQFADAALPYPDALPRTESLRDTLARVLPLWEGTVTPALRNGESVLMVAHGNALRALFKHLDGIGDARIASLEVAHAEPLVLRFDDALRIVSRAGLSSLTQAERPSADPNLCSPDV</sequence>
<gene>
    <name evidence="1" type="ORF">AB4Y32_20675</name>
</gene>
<accession>A0ACC6U3N1</accession>
<keyword evidence="2" id="KW-1185">Reference proteome</keyword>
<dbReference type="EMBL" id="JBFRCH010000011">
    <property type="protein sequence ID" value="MEX3934184.1"/>
    <property type="molecule type" value="Genomic_DNA"/>
</dbReference>
<evidence type="ECO:0000313" key="1">
    <source>
        <dbReference type="EMBL" id="MEX3934184.1"/>
    </source>
</evidence>
<organism evidence="1 2">
    <name type="scientific">Paraburkholderia phymatum</name>
    <dbReference type="NCBI Taxonomy" id="148447"/>
    <lineage>
        <taxon>Bacteria</taxon>
        <taxon>Pseudomonadati</taxon>
        <taxon>Pseudomonadota</taxon>
        <taxon>Betaproteobacteria</taxon>
        <taxon>Burkholderiales</taxon>
        <taxon>Burkholderiaceae</taxon>
        <taxon>Paraburkholderia</taxon>
    </lineage>
</organism>
<dbReference type="Proteomes" id="UP001558850">
    <property type="component" value="Unassembled WGS sequence"/>
</dbReference>